<organism evidence="1">
    <name type="scientific">Kuenenia stuttgartiensis</name>
    <dbReference type="NCBI Taxonomy" id="174633"/>
    <lineage>
        <taxon>Bacteria</taxon>
        <taxon>Pseudomonadati</taxon>
        <taxon>Planctomycetota</taxon>
        <taxon>Candidatus Brocadiia</taxon>
        <taxon>Candidatus Brocadiales</taxon>
        <taxon>Candidatus Brocadiaceae</taxon>
        <taxon>Candidatus Kuenenia</taxon>
    </lineage>
</organism>
<dbReference type="AlphaFoldDB" id="Q1PZK5"/>
<name>Q1PZK5_KUEST</name>
<protein>
    <submittedName>
        <fullName evidence="1">Uncharacterized protein</fullName>
    </submittedName>
</protein>
<evidence type="ECO:0000313" key="2">
    <source>
        <dbReference type="EMBL" id="QII10109.1"/>
    </source>
</evidence>
<evidence type="ECO:0000313" key="1">
    <source>
        <dbReference type="EMBL" id="CAJ72513.1"/>
    </source>
</evidence>
<proteinExistence type="predicted"/>
<reference evidence="2 3" key="3">
    <citation type="submission" date="2020-02" db="EMBL/GenBank/DDBJ databases">
        <title>Newly sequenced genome of strain CSTR1 showed variability in Candidatus Kuenenia stuttgartiensis genomes.</title>
        <authorList>
            <person name="Ding C."/>
            <person name="Adrian L."/>
        </authorList>
    </citation>
    <scope>NUCLEOTIDE SEQUENCE [LARGE SCALE GENOMIC DNA]</scope>
    <source>
        <strain evidence="2 3">CSTR1</strain>
    </source>
</reference>
<dbReference type="EMBL" id="CT573072">
    <property type="protein sequence ID" value="CAJ72513.1"/>
    <property type="molecule type" value="Genomic_DNA"/>
</dbReference>
<reference evidence="1" key="2">
    <citation type="submission" date="2006-01" db="EMBL/GenBank/DDBJ databases">
        <authorList>
            <person name="Genoscope"/>
        </authorList>
    </citation>
    <scope>NUCLEOTIDE SEQUENCE</scope>
</reference>
<reference evidence="1" key="1">
    <citation type="journal article" date="2006" name="Nature">
        <title>Deciphering the evolution and metabolism of an anammox bacterium from a community genome.</title>
        <authorList>
            <person name="Strous M."/>
            <person name="Pelletier E."/>
            <person name="Mangenot S."/>
            <person name="Rattei T."/>
            <person name="Lehner A."/>
            <person name="Taylor M.W."/>
            <person name="Horn M."/>
            <person name="Daims H."/>
            <person name="Bartol-Mavel D."/>
            <person name="Wincker P."/>
            <person name="Barbe V."/>
            <person name="Fonknechten N."/>
            <person name="Vallenet D."/>
            <person name="Segurens B."/>
            <person name="Schenowitz-Truong C."/>
            <person name="Medigue C."/>
            <person name="Collingro A."/>
            <person name="Snel B."/>
            <person name="Dutilh B.E."/>
            <person name="OpDenCamp H.J.M."/>
            <person name="vanDerDrift C."/>
            <person name="Cirpus I."/>
            <person name="vanDePas-Schoonen K.T."/>
            <person name="Harhangi H.R."/>
            <person name="vanNiftrik L."/>
            <person name="Schmid M."/>
            <person name="Keltjens J."/>
            <person name="vanDeVossenberg J."/>
            <person name="Kartal B."/>
            <person name="Meier H."/>
            <person name="Frishman D."/>
            <person name="Huynen M.A."/>
            <person name="Mewes H."/>
            <person name="Weissenbach J."/>
            <person name="Jetten M.S.M."/>
            <person name="Wagner M."/>
            <person name="LePaslier D."/>
        </authorList>
    </citation>
    <scope>NUCLEOTIDE SEQUENCE</scope>
</reference>
<evidence type="ECO:0000313" key="3">
    <source>
        <dbReference type="Proteomes" id="UP000501926"/>
    </source>
</evidence>
<dbReference type="Proteomes" id="UP000501926">
    <property type="component" value="Chromosome"/>
</dbReference>
<gene>
    <name evidence="2" type="ORF">KsCSTR_07300</name>
    <name evidence="1" type="ORF">kustd1768</name>
</gene>
<dbReference type="EMBL" id="CP049055">
    <property type="protein sequence ID" value="QII10109.1"/>
    <property type="molecule type" value="Genomic_DNA"/>
</dbReference>
<sequence>MLRSLVAIVLPGKNVFSCKYLPPLYPSSLSGRKKGRLSLVVGLRGLHALSIGRYFSVHDNE</sequence>
<accession>Q1PZK5</accession>